<accession>A0ABU6DJZ0</accession>
<keyword evidence="2" id="KW-1185">Reference proteome</keyword>
<sequence>MTREELRRALRLYLVMGSPNCGGADPYAVLEAAIAGGITMFQLREKGAGALQGPALLEL</sequence>
<organism evidence="1 2">
    <name type="scientific">Paenibacillus chondroitinus</name>
    <dbReference type="NCBI Taxonomy" id="59842"/>
    <lineage>
        <taxon>Bacteria</taxon>
        <taxon>Bacillati</taxon>
        <taxon>Bacillota</taxon>
        <taxon>Bacilli</taxon>
        <taxon>Bacillales</taxon>
        <taxon>Paenibacillaceae</taxon>
        <taxon>Paenibacillus</taxon>
    </lineage>
</organism>
<dbReference type="SUPFAM" id="SSF51391">
    <property type="entry name" value="Thiamin phosphate synthase"/>
    <property type="match status" value="1"/>
</dbReference>
<protein>
    <submittedName>
        <fullName evidence="1">Thiamine phosphate synthase</fullName>
    </submittedName>
</protein>
<dbReference type="InterPro" id="IPR036206">
    <property type="entry name" value="ThiamineP_synth_sf"/>
</dbReference>
<dbReference type="InterPro" id="IPR013785">
    <property type="entry name" value="Aldolase_TIM"/>
</dbReference>
<reference evidence="1 2" key="1">
    <citation type="submission" date="2023-03" db="EMBL/GenBank/DDBJ databases">
        <title>Bacillus Genome Sequencing.</title>
        <authorList>
            <person name="Dunlap C."/>
        </authorList>
    </citation>
    <scope>NUCLEOTIDE SEQUENCE [LARGE SCALE GENOMIC DNA]</scope>
    <source>
        <strain evidence="1 2">NRS-1351</strain>
    </source>
</reference>
<dbReference type="EMBL" id="JAROBY010000068">
    <property type="protein sequence ID" value="MEB4798104.1"/>
    <property type="molecule type" value="Genomic_DNA"/>
</dbReference>
<name>A0ABU6DJZ0_9BACL</name>
<proteinExistence type="predicted"/>
<feature type="non-terminal residue" evidence="1">
    <location>
        <position position="59"/>
    </location>
</feature>
<evidence type="ECO:0000313" key="2">
    <source>
        <dbReference type="Proteomes" id="UP001355653"/>
    </source>
</evidence>
<dbReference type="Proteomes" id="UP001355653">
    <property type="component" value="Unassembled WGS sequence"/>
</dbReference>
<dbReference type="Gene3D" id="3.20.20.70">
    <property type="entry name" value="Aldolase class I"/>
    <property type="match status" value="1"/>
</dbReference>
<comment type="caution">
    <text evidence="1">The sequence shown here is derived from an EMBL/GenBank/DDBJ whole genome shotgun (WGS) entry which is preliminary data.</text>
</comment>
<gene>
    <name evidence="1" type="ORF">P5G65_29780</name>
</gene>
<evidence type="ECO:0000313" key="1">
    <source>
        <dbReference type="EMBL" id="MEB4798104.1"/>
    </source>
</evidence>